<keyword evidence="4 7" id="KW-0521">NADP</keyword>
<comment type="subcellular location">
    <subcellularLocation>
        <location evidence="7">Cytoplasm</location>
    </subcellularLocation>
</comment>
<dbReference type="HAMAP" id="MF_00412">
    <property type="entry name" value="ProA"/>
    <property type="match status" value="1"/>
</dbReference>
<dbReference type="AlphaFoldDB" id="A0A9X1SE71"/>
<dbReference type="GO" id="GO:0050661">
    <property type="term" value="F:NADP binding"/>
    <property type="evidence" value="ECO:0007669"/>
    <property type="project" value="InterPro"/>
</dbReference>
<dbReference type="GO" id="GO:0055129">
    <property type="term" value="P:L-proline biosynthetic process"/>
    <property type="evidence" value="ECO:0007669"/>
    <property type="project" value="UniProtKB-UniRule"/>
</dbReference>
<gene>
    <name evidence="7" type="primary">proA</name>
    <name evidence="9" type="ORF">LOC68_00450</name>
</gene>
<dbReference type="InterPro" id="IPR016163">
    <property type="entry name" value="Ald_DH_C"/>
</dbReference>
<dbReference type="CDD" id="cd07079">
    <property type="entry name" value="ALDH_F18-19_ProA-GPR"/>
    <property type="match status" value="1"/>
</dbReference>
<proteinExistence type="inferred from homology"/>
<dbReference type="PROSITE" id="PS01223">
    <property type="entry name" value="PROA"/>
    <property type="match status" value="1"/>
</dbReference>
<organism evidence="9 10">
    <name type="scientific">Blastopirellula sediminis</name>
    <dbReference type="NCBI Taxonomy" id="2894196"/>
    <lineage>
        <taxon>Bacteria</taxon>
        <taxon>Pseudomonadati</taxon>
        <taxon>Planctomycetota</taxon>
        <taxon>Planctomycetia</taxon>
        <taxon>Pirellulales</taxon>
        <taxon>Pirellulaceae</taxon>
        <taxon>Blastopirellula</taxon>
    </lineage>
</organism>
<evidence type="ECO:0000256" key="7">
    <source>
        <dbReference type="HAMAP-Rule" id="MF_00412"/>
    </source>
</evidence>
<keyword evidence="5 7" id="KW-0560">Oxidoreductase</keyword>
<dbReference type="InterPro" id="IPR012134">
    <property type="entry name" value="Glu-5-SA_DH"/>
</dbReference>
<evidence type="ECO:0000256" key="3">
    <source>
        <dbReference type="ARBA" id="ARBA00022650"/>
    </source>
</evidence>
<dbReference type="Gene3D" id="3.40.309.10">
    <property type="entry name" value="Aldehyde Dehydrogenase, Chain A, domain 2"/>
    <property type="match status" value="1"/>
</dbReference>
<comment type="similarity">
    <text evidence="7">Belongs to the gamma-glutamyl phosphate reductase family.</text>
</comment>
<name>A0A9X1SE71_9BACT</name>
<dbReference type="InterPro" id="IPR016162">
    <property type="entry name" value="Ald_DH_N"/>
</dbReference>
<dbReference type="Proteomes" id="UP001139103">
    <property type="component" value="Unassembled WGS sequence"/>
</dbReference>
<dbReference type="EC" id="1.2.1.41" evidence="7"/>
<evidence type="ECO:0000256" key="1">
    <source>
        <dbReference type="ARBA" id="ARBA00004985"/>
    </source>
</evidence>
<feature type="domain" description="Aldehyde dehydrogenase" evidence="8">
    <location>
        <begin position="19"/>
        <end position="288"/>
    </location>
</feature>
<dbReference type="PANTHER" id="PTHR11063">
    <property type="entry name" value="GLUTAMATE SEMIALDEHYDE DEHYDROGENASE"/>
    <property type="match status" value="1"/>
</dbReference>
<dbReference type="PANTHER" id="PTHR11063:SF8">
    <property type="entry name" value="DELTA-1-PYRROLINE-5-CARBOXYLATE SYNTHASE"/>
    <property type="match status" value="1"/>
</dbReference>
<keyword evidence="3 7" id="KW-0641">Proline biosynthesis</keyword>
<dbReference type="NCBIfam" id="NF001221">
    <property type="entry name" value="PRK00197.1"/>
    <property type="match status" value="1"/>
</dbReference>
<evidence type="ECO:0000313" key="10">
    <source>
        <dbReference type="Proteomes" id="UP001139103"/>
    </source>
</evidence>
<dbReference type="FunFam" id="3.40.309.10:FF:000006">
    <property type="entry name" value="Gamma-glutamyl phosphate reductase"/>
    <property type="match status" value="1"/>
</dbReference>
<keyword evidence="2 7" id="KW-0028">Amino-acid biosynthesis</keyword>
<dbReference type="PIRSF" id="PIRSF000151">
    <property type="entry name" value="GPR"/>
    <property type="match status" value="1"/>
</dbReference>
<dbReference type="InterPro" id="IPR015590">
    <property type="entry name" value="Aldehyde_DH_dom"/>
</dbReference>
<comment type="pathway">
    <text evidence="1 7">Amino-acid biosynthesis; L-proline biosynthesis; L-glutamate 5-semialdehyde from L-glutamate: step 2/2.</text>
</comment>
<comment type="catalytic activity">
    <reaction evidence="6 7">
        <text>L-glutamate 5-semialdehyde + phosphate + NADP(+) = L-glutamyl 5-phosphate + NADPH + H(+)</text>
        <dbReference type="Rhea" id="RHEA:19541"/>
        <dbReference type="ChEBI" id="CHEBI:15378"/>
        <dbReference type="ChEBI" id="CHEBI:43474"/>
        <dbReference type="ChEBI" id="CHEBI:57783"/>
        <dbReference type="ChEBI" id="CHEBI:58066"/>
        <dbReference type="ChEBI" id="CHEBI:58274"/>
        <dbReference type="ChEBI" id="CHEBI:58349"/>
        <dbReference type="EC" id="1.2.1.41"/>
    </reaction>
</comment>
<evidence type="ECO:0000256" key="4">
    <source>
        <dbReference type="ARBA" id="ARBA00022857"/>
    </source>
</evidence>
<dbReference type="GO" id="GO:0005737">
    <property type="term" value="C:cytoplasm"/>
    <property type="evidence" value="ECO:0007669"/>
    <property type="project" value="UniProtKB-SubCell"/>
</dbReference>
<dbReference type="Gene3D" id="3.40.605.10">
    <property type="entry name" value="Aldehyde Dehydrogenase, Chain A, domain 1"/>
    <property type="match status" value="1"/>
</dbReference>
<comment type="function">
    <text evidence="7">Catalyzes the NADPH-dependent reduction of L-glutamate 5-phosphate into L-glutamate 5-semialdehyde and phosphate. The product spontaneously undergoes cyclization to form 1-pyrroline-5-carboxylate.</text>
</comment>
<dbReference type="NCBIfam" id="TIGR00407">
    <property type="entry name" value="proA"/>
    <property type="match status" value="1"/>
</dbReference>
<comment type="caution">
    <text evidence="9">The sequence shown here is derived from an EMBL/GenBank/DDBJ whole genome shotgun (WGS) entry which is preliminary data.</text>
</comment>
<evidence type="ECO:0000313" key="9">
    <source>
        <dbReference type="EMBL" id="MCC9626863.1"/>
    </source>
</evidence>
<protein>
    <recommendedName>
        <fullName evidence="7">Gamma-glutamyl phosphate reductase</fullName>
        <shortName evidence="7">GPR</shortName>
        <ecNumber evidence="7">1.2.1.41</ecNumber>
    </recommendedName>
    <alternativeName>
        <fullName evidence="7">Glutamate-5-semialdehyde dehydrogenase</fullName>
    </alternativeName>
    <alternativeName>
        <fullName evidence="7">Glutamyl-gamma-semialdehyde dehydrogenase</fullName>
        <shortName evidence="7">GSA dehydrogenase</shortName>
    </alternativeName>
</protein>
<dbReference type="InterPro" id="IPR000965">
    <property type="entry name" value="GPR_dom"/>
</dbReference>
<reference evidence="9" key="1">
    <citation type="submission" date="2021-11" db="EMBL/GenBank/DDBJ databases">
        <title>Genome sequence.</title>
        <authorList>
            <person name="Sun Q."/>
        </authorList>
    </citation>
    <scope>NUCLEOTIDE SEQUENCE</scope>
    <source>
        <strain evidence="9">JC732</strain>
    </source>
</reference>
<dbReference type="RefSeq" id="WP_230214272.1">
    <property type="nucleotide sequence ID" value="NZ_JAJKFT010000001.1"/>
</dbReference>
<feature type="domain" description="Aldehyde dehydrogenase" evidence="8">
    <location>
        <begin position="311"/>
        <end position="386"/>
    </location>
</feature>
<dbReference type="EMBL" id="JAJKFT010000001">
    <property type="protein sequence ID" value="MCC9626863.1"/>
    <property type="molecule type" value="Genomic_DNA"/>
</dbReference>
<keyword evidence="10" id="KW-1185">Reference proteome</keyword>
<dbReference type="Pfam" id="PF00171">
    <property type="entry name" value="Aldedh"/>
    <property type="match status" value="2"/>
</dbReference>
<evidence type="ECO:0000256" key="2">
    <source>
        <dbReference type="ARBA" id="ARBA00022605"/>
    </source>
</evidence>
<accession>A0A9X1SE71</accession>
<keyword evidence="7" id="KW-0963">Cytoplasm</keyword>
<evidence type="ECO:0000259" key="8">
    <source>
        <dbReference type="Pfam" id="PF00171"/>
    </source>
</evidence>
<sequence>MSILENQDLAQYCLETALQAKEASAALALVSGAQKNGWLRESAKRLRAAEKAIIAANALDLAAAPQFGLTAAEIDRLKLDSKRIEGIASGLEQIAMLEDPIGRVIDSSVRPNGLDIQKIRVPLGVVFFIYESRPNVTADAAAICVKSGNAVILRGGKEAAHSSRAIVEVMQDCALDYDIPPSAVQLVNTADRAAVGHFLKLNQYIDVAIPRGGEGLIRRVADEATMPVIKHFNGNCHVYVDRDADLDMAMSITVNSKCHRYGVCNAAESLVVHQDVADQFLPAIGAALIERGVEIRGDSTTQSLILKAKAATDEDFAAEYLGPIISVKVVESLDAAIRHINLYSSKHTESIVTRNLAAAREFASRIDSSAVMINASTRFNDGGEFGLGAEIGISTDKFHARGPCGLEALTSYKYVVYGDGQIRS</sequence>
<dbReference type="InterPro" id="IPR016161">
    <property type="entry name" value="Ald_DH/histidinol_DH"/>
</dbReference>
<evidence type="ECO:0000256" key="5">
    <source>
        <dbReference type="ARBA" id="ARBA00023002"/>
    </source>
</evidence>
<evidence type="ECO:0000256" key="6">
    <source>
        <dbReference type="ARBA" id="ARBA00049024"/>
    </source>
</evidence>
<dbReference type="GO" id="GO:0004350">
    <property type="term" value="F:glutamate-5-semialdehyde dehydrogenase activity"/>
    <property type="evidence" value="ECO:0007669"/>
    <property type="project" value="UniProtKB-UniRule"/>
</dbReference>
<dbReference type="SUPFAM" id="SSF53720">
    <property type="entry name" value="ALDH-like"/>
    <property type="match status" value="1"/>
</dbReference>
<dbReference type="InterPro" id="IPR020593">
    <property type="entry name" value="G-glutamylP_reductase_CS"/>
</dbReference>